<evidence type="ECO:0000259" key="4">
    <source>
        <dbReference type="PROSITE" id="PS50933"/>
    </source>
</evidence>
<feature type="domain" description="CHRD" evidence="4">
    <location>
        <begin position="393"/>
        <end position="528"/>
    </location>
</feature>
<evidence type="ECO:0000256" key="3">
    <source>
        <dbReference type="SAM" id="MobiDB-lite"/>
    </source>
</evidence>
<dbReference type="Pfam" id="PF07452">
    <property type="entry name" value="CHRD"/>
    <property type="match status" value="1"/>
</dbReference>
<dbReference type="SMART" id="SM00754">
    <property type="entry name" value="CHRD"/>
    <property type="match status" value="1"/>
</dbReference>
<name>A0A6B0GKH4_9EURY</name>
<dbReference type="PROSITE" id="PS50933">
    <property type="entry name" value="CHRD"/>
    <property type="match status" value="1"/>
</dbReference>
<dbReference type="InterPro" id="IPR010895">
    <property type="entry name" value="CHRD"/>
</dbReference>
<dbReference type="InterPro" id="IPR008972">
    <property type="entry name" value="Cupredoxin"/>
</dbReference>
<evidence type="ECO:0000256" key="1">
    <source>
        <dbReference type="ARBA" id="ARBA00022723"/>
    </source>
</evidence>
<feature type="region of interest" description="Disordered" evidence="3">
    <location>
        <begin position="182"/>
        <end position="211"/>
    </location>
</feature>
<dbReference type="RefSeq" id="WP_158204805.1">
    <property type="nucleotide sequence ID" value="NZ_WSZK01000017.1"/>
</dbReference>
<comment type="caution">
    <text evidence="5">The sequence shown here is derived from an EMBL/GenBank/DDBJ whole genome shotgun (WGS) entry which is preliminary data.</text>
</comment>
<dbReference type="GO" id="GO:0005507">
    <property type="term" value="F:copper ion binding"/>
    <property type="evidence" value="ECO:0007669"/>
    <property type="project" value="InterPro"/>
</dbReference>
<dbReference type="Gene3D" id="2.60.40.420">
    <property type="entry name" value="Cupredoxins - blue copper proteins"/>
    <property type="match status" value="1"/>
</dbReference>
<keyword evidence="6" id="KW-1185">Reference proteome</keyword>
<evidence type="ECO:0000256" key="2">
    <source>
        <dbReference type="ARBA" id="ARBA00023008"/>
    </source>
</evidence>
<proteinExistence type="predicted"/>
<dbReference type="SUPFAM" id="SSF49503">
    <property type="entry name" value="Cupredoxins"/>
    <property type="match status" value="1"/>
</dbReference>
<evidence type="ECO:0000313" key="6">
    <source>
        <dbReference type="Proteomes" id="UP000451471"/>
    </source>
</evidence>
<dbReference type="EMBL" id="WSZK01000017">
    <property type="protein sequence ID" value="MWG35120.1"/>
    <property type="molecule type" value="Genomic_DNA"/>
</dbReference>
<keyword evidence="2" id="KW-0186">Copper</keyword>
<accession>A0A6B0GKH4</accession>
<dbReference type="OrthoDB" id="186995at2157"/>
<dbReference type="InterPro" id="IPR006311">
    <property type="entry name" value="TAT_signal"/>
</dbReference>
<dbReference type="InterPro" id="IPR000923">
    <property type="entry name" value="BlueCu_1"/>
</dbReference>
<reference evidence="5 6" key="1">
    <citation type="submission" date="2019-12" db="EMBL/GenBank/DDBJ databases">
        <title>Halocatena pleomorpha gen. nov. sp. nov., an extremely halophilic archaeon of family Halobacteriaceae isolated from saltpan soil.</title>
        <authorList>
            <person name="Pal Y."/>
            <person name="Verma A."/>
            <person name="Krishnamurthi S."/>
            <person name="Kumar P."/>
        </authorList>
    </citation>
    <scope>NUCLEOTIDE SEQUENCE [LARGE SCALE GENOMIC DNA]</scope>
    <source>
        <strain evidence="5 6">JCM 16495</strain>
    </source>
</reference>
<gene>
    <name evidence="5" type="ORF">GQS65_11580</name>
</gene>
<protein>
    <submittedName>
        <fullName evidence="5">CHRD domain-containing protein</fullName>
    </submittedName>
</protein>
<sequence>MSSHDDSDIVSQRRRRVLQAIGAGALVTAVGASGTVGAQSSEGDPIDPNLGYTVLSPEEDLPVEPDHEVQLLINPPSDPSNPIPQFYYQPTGLAVETGDVVAFRFTTPGHTVSSYHSYAGRQQRVPDPESGGLGFFSSPYLGAGATWLYRFDTPGVYDYYCAPHEIFGHVGRIVVGGVTETPSVPDPCAPPAEGAESEQSEGPELRPPGFTAGLVLRDPALAPENILASGAVPWEAVADEHKQLFFQLRPPEVCGLPTDGEEPTPEATAYQVDLVVGDPEAVLGEDPEDFYGRQGRLLRYLHGSTDEPTIRRGTGSVLSENARCLQTRPVTVEDGVATVSFRVKQGCTERVSLVSYVNGAGPGVFDRSVEQVRYDAATAEYGPGRHTLTVALPVAPVVADLAGENEVPPVDSAGSGVAQFTPTDEGTWEYDLLVRDVDGVTQAHIHEGGPDENGPVVALLATFTESVDGTGGGSPVDATAGDPVLESGVVEDTALVEEMTANPENYYVNVHSTGNPAGEIRGQLSFRS</sequence>
<organism evidence="5 6">
    <name type="scientific">Halomarina oriensis</name>
    <dbReference type="NCBI Taxonomy" id="671145"/>
    <lineage>
        <taxon>Archaea</taxon>
        <taxon>Methanobacteriati</taxon>
        <taxon>Methanobacteriota</taxon>
        <taxon>Stenosarchaea group</taxon>
        <taxon>Halobacteria</taxon>
        <taxon>Halobacteriales</taxon>
        <taxon>Natronomonadaceae</taxon>
        <taxon>Halomarina</taxon>
    </lineage>
</organism>
<dbReference type="Proteomes" id="UP000451471">
    <property type="component" value="Unassembled WGS sequence"/>
</dbReference>
<dbReference type="AlphaFoldDB" id="A0A6B0GKH4"/>
<evidence type="ECO:0000313" key="5">
    <source>
        <dbReference type="EMBL" id="MWG35120.1"/>
    </source>
</evidence>
<dbReference type="Pfam" id="PF00127">
    <property type="entry name" value="Copper-bind"/>
    <property type="match status" value="1"/>
</dbReference>
<dbReference type="PROSITE" id="PS51318">
    <property type="entry name" value="TAT"/>
    <property type="match status" value="1"/>
</dbReference>
<dbReference type="GO" id="GO:0009055">
    <property type="term" value="F:electron transfer activity"/>
    <property type="evidence" value="ECO:0007669"/>
    <property type="project" value="InterPro"/>
</dbReference>
<keyword evidence="1" id="KW-0479">Metal-binding</keyword>